<evidence type="ECO:0000256" key="9">
    <source>
        <dbReference type="ARBA" id="ARBA00022840"/>
    </source>
</evidence>
<dbReference type="InterPro" id="IPR036945">
    <property type="entry name" value="DAGK_sf"/>
</dbReference>
<keyword evidence="17" id="KW-1185">Reference proteome</keyword>
<evidence type="ECO:0000256" key="1">
    <source>
        <dbReference type="ARBA" id="ARBA00004651"/>
    </source>
</evidence>
<gene>
    <name evidence="16" type="primary">dgkA</name>
    <name evidence="16" type="ORF">J21TS3_04100</name>
</gene>
<dbReference type="RefSeq" id="WP_036712316.1">
    <property type="nucleotide sequence ID" value="NZ_BORW01000001.1"/>
</dbReference>
<evidence type="ECO:0000313" key="16">
    <source>
        <dbReference type="EMBL" id="GIO65589.1"/>
    </source>
</evidence>
<organism evidence="16 17">
    <name type="scientific">Paenibacillus cookii</name>
    <dbReference type="NCBI Taxonomy" id="157839"/>
    <lineage>
        <taxon>Bacteria</taxon>
        <taxon>Bacillati</taxon>
        <taxon>Bacillota</taxon>
        <taxon>Bacilli</taxon>
        <taxon>Bacillales</taxon>
        <taxon>Paenibacillaceae</taxon>
        <taxon>Paenibacillus</taxon>
    </lineage>
</organism>
<evidence type="ECO:0000256" key="7">
    <source>
        <dbReference type="ARBA" id="ARBA00022741"/>
    </source>
</evidence>
<evidence type="ECO:0000256" key="12">
    <source>
        <dbReference type="ARBA" id="ARBA00023136"/>
    </source>
</evidence>
<keyword evidence="8 16" id="KW-0418">Kinase</keyword>
<keyword evidence="10 15" id="KW-1133">Transmembrane helix</keyword>
<keyword evidence="11" id="KW-0443">Lipid metabolism</keyword>
<evidence type="ECO:0000256" key="14">
    <source>
        <dbReference type="ARBA" id="ARBA00023264"/>
    </source>
</evidence>
<feature type="transmembrane region" description="Helical" evidence="15">
    <location>
        <begin position="52"/>
        <end position="71"/>
    </location>
</feature>
<dbReference type="PROSITE" id="PS01069">
    <property type="entry name" value="DAGK_PROKAR"/>
    <property type="match status" value="1"/>
</dbReference>
<evidence type="ECO:0000256" key="4">
    <source>
        <dbReference type="ARBA" id="ARBA00022516"/>
    </source>
</evidence>
<evidence type="ECO:0000256" key="11">
    <source>
        <dbReference type="ARBA" id="ARBA00023098"/>
    </source>
</evidence>
<keyword evidence="5" id="KW-0808">Transferase</keyword>
<keyword evidence="4" id="KW-0444">Lipid biosynthesis</keyword>
<protein>
    <submittedName>
        <fullName evidence="16">Diacylglycerol kinase</fullName>
    </submittedName>
</protein>
<evidence type="ECO:0000256" key="13">
    <source>
        <dbReference type="ARBA" id="ARBA00023209"/>
    </source>
</evidence>
<comment type="similarity">
    <text evidence="2">Belongs to the bacterial diacylglycerol kinase family.</text>
</comment>
<evidence type="ECO:0000313" key="17">
    <source>
        <dbReference type="Proteomes" id="UP000680638"/>
    </source>
</evidence>
<proteinExistence type="inferred from homology"/>
<evidence type="ECO:0000256" key="10">
    <source>
        <dbReference type="ARBA" id="ARBA00022989"/>
    </source>
</evidence>
<comment type="caution">
    <text evidence="16">The sequence shown here is derived from an EMBL/GenBank/DDBJ whole genome shotgun (WGS) entry which is preliminary data.</text>
</comment>
<dbReference type="PANTHER" id="PTHR34299:SF1">
    <property type="entry name" value="DIACYLGLYCEROL KINASE"/>
    <property type="match status" value="1"/>
</dbReference>
<feature type="transmembrane region" description="Helical" evidence="15">
    <location>
        <begin position="29"/>
        <end position="46"/>
    </location>
</feature>
<dbReference type="GO" id="GO:0016301">
    <property type="term" value="F:kinase activity"/>
    <property type="evidence" value="ECO:0007669"/>
    <property type="project" value="UniProtKB-KW"/>
</dbReference>
<keyword evidence="13" id="KW-0594">Phospholipid biosynthesis</keyword>
<evidence type="ECO:0000256" key="8">
    <source>
        <dbReference type="ARBA" id="ARBA00022777"/>
    </source>
</evidence>
<dbReference type="Pfam" id="PF01219">
    <property type="entry name" value="DAGK_prokar"/>
    <property type="match status" value="1"/>
</dbReference>
<dbReference type="CDD" id="cd14265">
    <property type="entry name" value="UDPK_IM_like"/>
    <property type="match status" value="1"/>
</dbReference>
<keyword evidence="12 15" id="KW-0472">Membrane</keyword>
<evidence type="ECO:0000256" key="15">
    <source>
        <dbReference type="SAM" id="Phobius"/>
    </source>
</evidence>
<evidence type="ECO:0000256" key="5">
    <source>
        <dbReference type="ARBA" id="ARBA00022679"/>
    </source>
</evidence>
<dbReference type="Proteomes" id="UP000680638">
    <property type="component" value="Unassembled WGS sequence"/>
</dbReference>
<feature type="transmembrane region" description="Helical" evidence="15">
    <location>
        <begin position="92"/>
        <end position="113"/>
    </location>
</feature>
<keyword evidence="6 15" id="KW-0812">Transmembrane</keyword>
<accession>A0ABQ4LQQ3</accession>
<keyword evidence="3" id="KW-1003">Cell membrane</keyword>
<dbReference type="InterPro" id="IPR000829">
    <property type="entry name" value="DAGK"/>
</dbReference>
<dbReference type="PANTHER" id="PTHR34299">
    <property type="entry name" value="DIACYLGLYCEROL KINASE"/>
    <property type="match status" value="1"/>
</dbReference>
<dbReference type="InterPro" id="IPR033717">
    <property type="entry name" value="UDPK"/>
</dbReference>
<name>A0ABQ4LQQ3_9BACL</name>
<reference evidence="16 17" key="1">
    <citation type="submission" date="2021-03" db="EMBL/GenBank/DDBJ databases">
        <title>Antimicrobial resistance genes in bacteria isolated from Japanese honey, and their potential for conferring macrolide and lincosamide resistance in the American foulbrood pathogen Paenibacillus larvae.</title>
        <authorList>
            <person name="Okamoto M."/>
            <person name="Kumagai M."/>
            <person name="Kanamori H."/>
            <person name="Takamatsu D."/>
        </authorList>
    </citation>
    <scope>NUCLEOTIDE SEQUENCE [LARGE SCALE GENOMIC DNA]</scope>
    <source>
        <strain evidence="16 17">J21TS3</strain>
    </source>
</reference>
<dbReference type="EMBL" id="BORW01000001">
    <property type="protein sequence ID" value="GIO65589.1"/>
    <property type="molecule type" value="Genomic_DNA"/>
</dbReference>
<keyword evidence="7" id="KW-0547">Nucleotide-binding</keyword>
<comment type="subcellular location">
    <subcellularLocation>
        <location evidence="1">Cell membrane</location>
        <topology evidence="1">Multi-pass membrane protein</topology>
    </subcellularLocation>
</comment>
<keyword evidence="14" id="KW-1208">Phospholipid metabolism</keyword>
<evidence type="ECO:0000256" key="2">
    <source>
        <dbReference type="ARBA" id="ARBA00005967"/>
    </source>
</evidence>
<evidence type="ECO:0000256" key="6">
    <source>
        <dbReference type="ARBA" id="ARBA00022692"/>
    </source>
</evidence>
<dbReference type="Gene3D" id="1.10.287.3610">
    <property type="match status" value="1"/>
</dbReference>
<keyword evidence="9" id="KW-0067">ATP-binding</keyword>
<evidence type="ECO:0000256" key="3">
    <source>
        <dbReference type="ARBA" id="ARBA00022475"/>
    </source>
</evidence>
<sequence length="127" mass="13386">MPKRTFWAAFGYAAQGIVYALRTQRNMKIHAAAAVAVIAAAALLHVSWERWVALLFAIALVMALELVNTALESVVDLASPELHPLAKAAKDTAAGAVLLAAVFAAITGVIVFYHPVVGLLGWGGTHQ</sequence>